<proteinExistence type="predicted"/>
<feature type="transmembrane region" description="Helical" evidence="1">
    <location>
        <begin position="12"/>
        <end position="35"/>
    </location>
</feature>
<evidence type="ECO:0000313" key="3">
    <source>
        <dbReference type="EMBL" id="OGN09891.1"/>
    </source>
</evidence>
<dbReference type="GO" id="GO:0004175">
    <property type="term" value="F:endopeptidase activity"/>
    <property type="evidence" value="ECO:0007669"/>
    <property type="project" value="UniProtKB-ARBA"/>
</dbReference>
<comment type="caution">
    <text evidence="3">The sequence shown here is derived from an EMBL/GenBank/DDBJ whole genome shotgun (WGS) entry which is preliminary data.</text>
</comment>
<protein>
    <recommendedName>
        <fullName evidence="2">CAAX prenyl protease 2/Lysostaphin resistance protein A-like domain-containing protein</fullName>
    </recommendedName>
</protein>
<evidence type="ECO:0000313" key="4">
    <source>
        <dbReference type="Proteomes" id="UP000177167"/>
    </source>
</evidence>
<keyword evidence="1" id="KW-0472">Membrane</keyword>
<feature type="transmembrane region" description="Helical" evidence="1">
    <location>
        <begin position="101"/>
        <end position="131"/>
    </location>
</feature>
<sequence length="166" mass="19420">MLKRSQKIKWKYILTALGINLSAILIFFWAAYVFWDINPLSIENIAAFRTRNAPYFYTLNQLPTFIVYALFREVLFEEAWARGPAWLLINSKIKHRTKLSYAAIVILGAIWAKTHVLFWPVFAVGIIWGTVLIKTKSLWSAIVCHASANLFLYICIKFLQYFQFIY</sequence>
<feature type="transmembrane region" description="Helical" evidence="1">
    <location>
        <begin position="137"/>
        <end position="156"/>
    </location>
</feature>
<organism evidence="3 4">
    <name type="scientific">Candidatus Yanofskybacteria bacterium RIFCSPHIGHO2_02_FULL_41_11</name>
    <dbReference type="NCBI Taxonomy" id="1802675"/>
    <lineage>
        <taxon>Bacteria</taxon>
        <taxon>Candidatus Yanofskyibacteriota</taxon>
    </lineage>
</organism>
<feature type="domain" description="CAAX prenyl protease 2/Lysostaphin resistance protein A-like" evidence="2">
    <location>
        <begin position="63"/>
        <end position="151"/>
    </location>
</feature>
<dbReference type="GO" id="GO:0080120">
    <property type="term" value="P:CAAX-box protein maturation"/>
    <property type="evidence" value="ECO:0007669"/>
    <property type="project" value="UniProtKB-ARBA"/>
</dbReference>
<keyword evidence="1" id="KW-0812">Transmembrane</keyword>
<feature type="transmembrane region" description="Helical" evidence="1">
    <location>
        <begin position="55"/>
        <end position="71"/>
    </location>
</feature>
<accession>A0A1F8F9N7</accession>
<evidence type="ECO:0000256" key="1">
    <source>
        <dbReference type="SAM" id="Phobius"/>
    </source>
</evidence>
<dbReference type="AlphaFoldDB" id="A0A1F8F9N7"/>
<reference evidence="3 4" key="1">
    <citation type="journal article" date="2016" name="Nat. Commun.">
        <title>Thousands of microbial genomes shed light on interconnected biogeochemical processes in an aquifer system.</title>
        <authorList>
            <person name="Anantharaman K."/>
            <person name="Brown C.T."/>
            <person name="Hug L.A."/>
            <person name="Sharon I."/>
            <person name="Castelle C.J."/>
            <person name="Probst A.J."/>
            <person name="Thomas B.C."/>
            <person name="Singh A."/>
            <person name="Wilkins M.J."/>
            <person name="Karaoz U."/>
            <person name="Brodie E.L."/>
            <person name="Williams K.H."/>
            <person name="Hubbard S.S."/>
            <person name="Banfield J.F."/>
        </authorList>
    </citation>
    <scope>NUCLEOTIDE SEQUENCE [LARGE SCALE GENOMIC DNA]</scope>
</reference>
<gene>
    <name evidence="3" type="ORF">A3J46_03945</name>
</gene>
<evidence type="ECO:0000259" key="2">
    <source>
        <dbReference type="Pfam" id="PF02517"/>
    </source>
</evidence>
<name>A0A1F8F9N7_9BACT</name>
<dbReference type="Pfam" id="PF02517">
    <property type="entry name" value="Rce1-like"/>
    <property type="match status" value="1"/>
</dbReference>
<dbReference type="EMBL" id="MGJP01000023">
    <property type="protein sequence ID" value="OGN09891.1"/>
    <property type="molecule type" value="Genomic_DNA"/>
</dbReference>
<dbReference type="Proteomes" id="UP000177167">
    <property type="component" value="Unassembled WGS sequence"/>
</dbReference>
<dbReference type="InterPro" id="IPR003675">
    <property type="entry name" value="Rce1/LyrA-like_dom"/>
</dbReference>
<keyword evidence="1" id="KW-1133">Transmembrane helix</keyword>